<evidence type="ECO:0000313" key="2">
    <source>
        <dbReference type="EMBL" id="CAD7026579.1"/>
    </source>
</evidence>
<accession>A0ABM8PFA2</accession>
<sequence length="198" mass="21910">MTYQRPAYEEVTIAHGGNTVALRPSLRAALTLVEQHGFPTLFRAVDDFNVTIVSEIILATATSRQDAAAFLSGHWARPLLPFMLAVRQPLVELVSMFIPAPDPKTKRAAGKPVAWPTYYRELYRIATGWLGWTPEAAWNATPTEITEAAAGKYAMLRAIHGGAEDDQPAYDPREEIAPEEVREGINKLKSIARGQRRA</sequence>
<evidence type="ECO:0008006" key="4">
    <source>
        <dbReference type="Google" id="ProtNLM"/>
    </source>
</evidence>
<proteinExistence type="predicted"/>
<dbReference type="EMBL" id="CABFWF030000002">
    <property type="protein sequence ID" value="CAD7026579.1"/>
    <property type="molecule type" value="Genomic_DNA"/>
</dbReference>
<evidence type="ECO:0000313" key="3">
    <source>
        <dbReference type="Proteomes" id="UP000606921"/>
    </source>
</evidence>
<organism evidence="2 3">
    <name type="scientific">Pseudorhizobium endolithicum</name>
    <dbReference type="NCBI Taxonomy" id="1191678"/>
    <lineage>
        <taxon>Bacteria</taxon>
        <taxon>Pseudomonadati</taxon>
        <taxon>Pseudomonadota</taxon>
        <taxon>Alphaproteobacteria</taxon>
        <taxon>Hyphomicrobiales</taxon>
        <taxon>Rhizobiaceae</taxon>
        <taxon>Rhizobium/Agrobacterium group</taxon>
        <taxon>Pseudorhizobium</taxon>
    </lineage>
</organism>
<feature type="compositionally biased region" description="Basic and acidic residues" evidence="1">
    <location>
        <begin position="171"/>
        <end position="182"/>
    </location>
</feature>
<protein>
    <recommendedName>
        <fullName evidence="4">Tail assembly chaperone</fullName>
    </recommendedName>
</protein>
<feature type="region of interest" description="Disordered" evidence="1">
    <location>
        <begin position="163"/>
        <end position="182"/>
    </location>
</feature>
<dbReference type="Proteomes" id="UP000606921">
    <property type="component" value="Unassembled WGS sequence"/>
</dbReference>
<dbReference type="RefSeq" id="WP_142591555.1">
    <property type="nucleotide sequence ID" value="NZ_CABFWF030000002.1"/>
</dbReference>
<evidence type="ECO:0000256" key="1">
    <source>
        <dbReference type="SAM" id="MobiDB-lite"/>
    </source>
</evidence>
<comment type="caution">
    <text evidence="2">The sequence shown here is derived from an EMBL/GenBank/DDBJ whole genome shotgun (WGS) entry which is preliminary data.</text>
</comment>
<gene>
    <name evidence="2" type="ORF">REJC140_02401</name>
</gene>
<name>A0ABM8PFA2_9HYPH</name>
<reference evidence="2 3" key="1">
    <citation type="submission" date="2020-11" db="EMBL/GenBank/DDBJ databases">
        <authorList>
            <person name="Lassalle F."/>
        </authorList>
    </citation>
    <scope>NUCLEOTIDE SEQUENCE [LARGE SCALE GENOMIC DNA]</scope>
    <source>
        <strain evidence="2 3">JC140</strain>
    </source>
</reference>
<keyword evidence="3" id="KW-1185">Reference proteome</keyword>